<name>A0AAD1KRV5_9ACTN</name>
<gene>
    <name evidence="2" type="ORF">KB1_25740</name>
</gene>
<dbReference type="EMBL" id="AP024748">
    <property type="protein sequence ID" value="BCY26584.1"/>
    <property type="molecule type" value="Genomic_DNA"/>
</dbReference>
<accession>A0AAD1KRV5</accession>
<keyword evidence="2" id="KW-0614">Plasmid</keyword>
<dbReference type="AlphaFoldDB" id="A0AAD1KRV5"/>
<reference evidence="2" key="1">
    <citation type="submission" date="2021-06" db="EMBL/GenBank/DDBJ databases">
        <title>Genome sequence of Cutibacterium modestum strain KB17-24694.</title>
        <authorList>
            <person name="Dekio I."/>
            <person name="Asahina A."/>
            <person name="Nishida M."/>
        </authorList>
    </citation>
    <scope>NUCLEOTIDE SEQUENCE</scope>
    <source>
        <strain evidence="2">KB17-24694</strain>
        <plasmid evidence="2">pKB17-24694</plasmid>
    </source>
</reference>
<dbReference type="Proteomes" id="UP000825072">
    <property type="component" value="Chromosome 2"/>
</dbReference>
<feature type="region of interest" description="Disordered" evidence="1">
    <location>
        <begin position="52"/>
        <end position="73"/>
    </location>
</feature>
<evidence type="ECO:0000313" key="2">
    <source>
        <dbReference type="EMBL" id="BCY26584.1"/>
    </source>
</evidence>
<sequence length="73" mass="8660">MGMLQLAVDGQSYPNTDRLTYSRGELPHVHRFHDRSALSEVSKSNIKNWREYRLPQRKDKHPTEYKDYAKQSP</sequence>
<protein>
    <submittedName>
        <fullName evidence="2">Uncharacterized protein</fullName>
    </submittedName>
</protein>
<organism evidence="2 3">
    <name type="scientific">Cutibacterium modestum</name>
    <dbReference type="NCBI Taxonomy" id="2559073"/>
    <lineage>
        <taxon>Bacteria</taxon>
        <taxon>Bacillati</taxon>
        <taxon>Actinomycetota</taxon>
        <taxon>Actinomycetes</taxon>
        <taxon>Propionibacteriales</taxon>
        <taxon>Propionibacteriaceae</taxon>
        <taxon>Cutibacterium</taxon>
    </lineage>
</organism>
<geneLocation type="plasmid" evidence="2">
    <name>pKB17-24694</name>
</geneLocation>
<proteinExistence type="predicted"/>
<evidence type="ECO:0000256" key="1">
    <source>
        <dbReference type="SAM" id="MobiDB-lite"/>
    </source>
</evidence>
<evidence type="ECO:0000313" key="3">
    <source>
        <dbReference type="Proteomes" id="UP000825072"/>
    </source>
</evidence>